<evidence type="ECO:0000256" key="1">
    <source>
        <dbReference type="SAM" id="SignalP"/>
    </source>
</evidence>
<gene>
    <name evidence="2" type="ORF">SI65_06766</name>
</gene>
<keyword evidence="1" id="KW-0732">Signal</keyword>
<dbReference type="Proteomes" id="UP000094569">
    <property type="component" value="Unassembled WGS sequence"/>
</dbReference>
<dbReference type="VEuPathDB" id="FungiDB:SI65_06766"/>
<feature type="signal peptide" evidence="1">
    <location>
        <begin position="1"/>
        <end position="17"/>
    </location>
</feature>
<comment type="caution">
    <text evidence="2">The sequence shown here is derived from an EMBL/GenBank/DDBJ whole genome shotgun (WGS) entry which is preliminary data.</text>
</comment>
<evidence type="ECO:0000313" key="3">
    <source>
        <dbReference type="Proteomes" id="UP000094569"/>
    </source>
</evidence>
<proteinExistence type="predicted"/>
<sequence>MQLFIILIALLAGRAIANPMNLKKRDVCCESGREYKDVCCAEYCLAIGQTGNSCEGNKCACQ</sequence>
<evidence type="ECO:0000313" key="2">
    <source>
        <dbReference type="EMBL" id="ODM17978.1"/>
    </source>
</evidence>
<accession>A0A1E3BAT0</accession>
<reference evidence="2 3" key="1">
    <citation type="journal article" date="2016" name="BMC Genomics">
        <title>Comparative genomic and transcriptomic analyses of the Fuzhuan brick tea-fermentation fungus Aspergillus cristatus.</title>
        <authorList>
            <person name="Ge Y."/>
            <person name="Wang Y."/>
            <person name="Liu Y."/>
            <person name="Tan Y."/>
            <person name="Ren X."/>
            <person name="Zhang X."/>
            <person name="Hyde K.D."/>
            <person name="Liu Y."/>
            <person name="Liu Z."/>
        </authorList>
    </citation>
    <scope>NUCLEOTIDE SEQUENCE [LARGE SCALE GENOMIC DNA]</scope>
    <source>
        <strain evidence="2 3">GZAAS20.1005</strain>
    </source>
</reference>
<dbReference type="AlphaFoldDB" id="A0A1E3BAT0"/>
<evidence type="ECO:0008006" key="4">
    <source>
        <dbReference type="Google" id="ProtNLM"/>
    </source>
</evidence>
<organism evidence="2 3">
    <name type="scientific">Aspergillus cristatus</name>
    <name type="common">Chinese Fuzhuan brick tea-fermentation fungus</name>
    <name type="synonym">Eurotium cristatum</name>
    <dbReference type="NCBI Taxonomy" id="573508"/>
    <lineage>
        <taxon>Eukaryota</taxon>
        <taxon>Fungi</taxon>
        <taxon>Dikarya</taxon>
        <taxon>Ascomycota</taxon>
        <taxon>Pezizomycotina</taxon>
        <taxon>Eurotiomycetes</taxon>
        <taxon>Eurotiomycetidae</taxon>
        <taxon>Eurotiales</taxon>
        <taxon>Aspergillaceae</taxon>
        <taxon>Aspergillus</taxon>
        <taxon>Aspergillus subgen. Aspergillus</taxon>
    </lineage>
</organism>
<dbReference type="EMBL" id="JXNT01000007">
    <property type="protein sequence ID" value="ODM17978.1"/>
    <property type="molecule type" value="Genomic_DNA"/>
</dbReference>
<feature type="chain" id="PRO_5009123536" description="Invertebrate defensins family profile domain-containing protein" evidence="1">
    <location>
        <begin position="18"/>
        <end position="62"/>
    </location>
</feature>
<keyword evidence="3" id="KW-1185">Reference proteome</keyword>
<protein>
    <recommendedName>
        <fullName evidence="4">Invertebrate defensins family profile domain-containing protein</fullName>
    </recommendedName>
</protein>
<name>A0A1E3BAT0_ASPCR</name>